<dbReference type="RefSeq" id="WP_245033927.1">
    <property type="nucleotide sequence ID" value="NZ_CP095075.1"/>
</dbReference>
<evidence type="ECO:0000313" key="1">
    <source>
        <dbReference type="EMBL" id="UOR12836.1"/>
    </source>
</evidence>
<proteinExistence type="predicted"/>
<organism evidence="1 2">
    <name type="scientific">Halobacillus amylolyticus</name>
    <dbReference type="NCBI Taxonomy" id="2932259"/>
    <lineage>
        <taxon>Bacteria</taxon>
        <taxon>Bacillati</taxon>
        <taxon>Bacillota</taxon>
        <taxon>Bacilli</taxon>
        <taxon>Bacillales</taxon>
        <taxon>Bacillaceae</taxon>
        <taxon>Halobacillus</taxon>
    </lineage>
</organism>
<protein>
    <submittedName>
        <fullName evidence="1">Uncharacterized protein</fullName>
    </submittedName>
</protein>
<sequence length="50" mass="5369">MNKKMGLLGLFGLLLFLSGITLSQWTPFAILIGIGGGIVMGYSSLKLFSY</sequence>
<dbReference type="EMBL" id="CP095075">
    <property type="protein sequence ID" value="UOR12836.1"/>
    <property type="molecule type" value="Genomic_DNA"/>
</dbReference>
<dbReference type="Proteomes" id="UP000830326">
    <property type="component" value="Chromosome"/>
</dbReference>
<reference evidence="1" key="1">
    <citation type="submission" date="2022-04" db="EMBL/GenBank/DDBJ databases">
        <title>Halobacillus sp. isolated from saltern.</title>
        <authorList>
            <person name="Won M."/>
            <person name="Lee C.-M."/>
            <person name="Woen H.-Y."/>
            <person name="Kwon S.-W."/>
        </authorList>
    </citation>
    <scope>NUCLEOTIDE SEQUENCE</scope>
    <source>
        <strain evidence="1">SSHM10-5</strain>
    </source>
</reference>
<gene>
    <name evidence="1" type="ORF">MUO15_04800</name>
</gene>
<evidence type="ECO:0000313" key="2">
    <source>
        <dbReference type="Proteomes" id="UP000830326"/>
    </source>
</evidence>
<name>A0ABY4HD58_9BACI</name>
<keyword evidence="2" id="KW-1185">Reference proteome</keyword>
<accession>A0ABY4HD58</accession>